<dbReference type="Proteomes" id="UP000663829">
    <property type="component" value="Unassembled WGS sequence"/>
</dbReference>
<feature type="region of interest" description="Disordered" evidence="1">
    <location>
        <begin position="1"/>
        <end position="48"/>
    </location>
</feature>
<evidence type="ECO:0000313" key="4">
    <source>
        <dbReference type="Proteomes" id="UP000663829"/>
    </source>
</evidence>
<dbReference type="EMBL" id="CAJNOQ010077744">
    <property type="protein sequence ID" value="CAF1690393.1"/>
    <property type="molecule type" value="Genomic_DNA"/>
</dbReference>
<gene>
    <name evidence="2" type="ORF">GPM918_LOCUS46857</name>
    <name evidence="3" type="ORF">SRO942_LOCUS28759</name>
</gene>
<organism evidence="2 4">
    <name type="scientific">Didymodactylos carnosus</name>
    <dbReference type="NCBI Taxonomy" id="1234261"/>
    <lineage>
        <taxon>Eukaryota</taxon>
        <taxon>Metazoa</taxon>
        <taxon>Spiralia</taxon>
        <taxon>Gnathifera</taxon>
        <taxon>Rotifera</taxon>
        <taxon>Eurotatoria</taxon>
        <taxon>Bdelloidea</taxon>
        <taxon>Philodinida</taxon>
        <taxon>Philodinidae</taxon>
        <taxon>Didymodactylos</taxon>
    </lineage>
</organism>
<keyword evidence="4" id="KW-1185">Reference proteome</keyword>
<dbReference type="EMBL" id="CAJOBC010035006">
    <property type="protein sequence ID" value="CAF4110444.1"/>
    <property type="molecule type" value="Genomic_DNA"/>
</dbReference>
<feature type="non-terminal residue" evidence="2">
    <location>
        <position position="1"/>
    </location>
</feature>
<dbReference type="Proteomes" id="UP000681722">
    <property type="component" value="Unassembled WGS sequence"/>
</dbReference>
<feature type="non-terminal residue" evidence="2">
    <location>
        <position position="48"/>
    </location>
</feature>
<name>A0A816HUM9_9BILA</name>
<sequence>IITITHDRIKERRQSKENNIDDTHSSIESSVSQLQSEYTIKPEELQDP</sequence>
<reference evidence="2" key="1">
    <citation type="submission" date="2021-02" db="EMBL/GenBank/DDBJ databases">
        <authorList>
            <person name="Nowell W R."/>
        </authorList>
    </citation>
    <scope>NUCLEOTIDE SEQUENCE</scope>
</reference>
<protein>
    <submittedName>
        <fullName evidence="2">Uncharacterized protein</fullName>
    </submittedName>
</protein>
<evidence type="ECO:0000313" key="2">
    <source>
        <dbReference type="EMBL" id="CAF1690393.1"/>
    </source>
</evidence>
<feature type="compositionally biased region" description="Low complexity" evidence="1">
    <location>
        <begin position="26"/>
        <end position="37"/>
    </location>
</feature>
<proteinExistence type="predicted"/>
<accession>A0A816HUM9</accession>
<evidence type="ECO:0000256" key="1">
    <source>
        <dbReference type="SAM" id="MobiDB-lite"/>
    </source>
</evidence>
<feature type="compositionally biased region" description="Basic and acidic residues" evidence="1">
    <location>
        <begin position="1"/>
        <end position="25"/>
    </location>
</feature>
<evidence type="ECO:0000313" key="3">
    <source>
        <dbReference type="EMBL" id="CAF4110444.1"/>
    </source>
</evidence>
<comment type="caution">
    <text evidence="2">The sequence shown here is derived from an EMBL/GenBank/DDBJ whole genome shotgun (WGS) entry which is preliminary data.</text>
</comment>
<dbReference type="AlphaFoldDB" id="A0A816HUM9"/>